<accession>A0A8S5LX12</accession>
<reference evidence="1" key="1">
    <citation type="journal article" date="2021" name="Proc. Natl. Acad. Sci. U.S.A.">
        <title>A Catalog of Tens of Thousands of Viruses from Human Metagenomes Reveals Hidden Associations with Chronic Diseases.</title>
        <authorList>
            <person name="Tisza M.J."/>
            <person name="Buck C.B."/>
        </authorList>
    </citation>
    <scope>NUCLEOTIDE SEQUENCE</scope>
    <source>
        <strain evidence="1">CtZgq1</strain>
    </source>
</reference>
<evidence type="ECO:0000313" key="1">
    <source>
        <dbReference type="EMBL" id="DAD74558.1"/>
    </source>
</evidence>
<organism evidence="1">
    <name type="scientific">Myoviridae sp. ctZgq1</name>
    <dbReference type="NCBI Taxonomy" id="2826666"/>
    <lineage>
        <taxon>Viruses</taxon>
        <taxon>Duplodnaviria</taxon>
        <taxon>Heunggongvirae</taxon>
        <taxon>Uroviricota</taxon>
        <taxon>Caudoviricetes</taxon>
    </lineage>
</organism>
<dbReference type="Pfam" id="PF05488">
    <property type="entry name" value="PAAR_motif"/>
    <property type="match status" value="1"/>
</dbReference>
<proteinExistence type="predicted"/>
<dbReference type="Gene3D" id="2.60.200.60">
    <property type="match status" value="1"/>
</dbReference>
<protein>
    <submittedName>
        <fullName evidence="1">Baseplate wedge protein</fullName>
    </submittedName>
</protein>
<dbReference type="InterPro" id="IPR008727">
    <property type="entry name" value="PAAR_motif"/>
</dbReference>
<sequence length="106" mass="10747">MPAVTRKGDSETGVCDLGLPDCPHTRGGTNNSTSPNVFVNNLGLHRLTDSGPCNCPHGGTYKSSSGSSSVFVNGKPATRIGDTTTCTNCGKSGHHISGSPNVFVGG</sequence>
<dbReference type="EMBL" id="BK014762">
    <property type="protein sequence ID" value="DAD74558.1"/>
    <property type="molecule type" value="Genomic_DNA"/>
</dbReference>
<name>A0A8S5LX12_9CAUD</name>